<dbReference type="PROSITE" id="PS01124">
    <property type="entry name" value="HTH_ARAC_FAMILY_2"/>
    <property type="match status" value="1"/>
</dbReference>
<dbReference type="PANTHER" id="PTHR11019:SF199">
    <property type="entry name" value="HTH-TYPE TRANSCRIPTIONAL REGULATOR NIMR"/>
    <property type="match status" value="1"/>
</dbReference>
<dbReference type="RefSeq" id="WP_311883213.1">
    <property type="nucleotide sequence ID" value="NZ_CP119391.1"/>
</dbReference>
<proteinExistence type="predicted"/>
<sequence>MTKSSLLTDLLAQFKPDPHERPVVALRVEVDQNDAEQPVHWHRKGQLVLALHGSVTCDVPNAIWMVPPQHAVWIPGGTPHSNRVTENAHIYFLFIEPGATPLPNECCTLAISPLVRELIRHLAQTPAYPSESPTERLASVLLEQLPLSPVQRLHFPVPEHPGIRRLADALEQNPADRTTVAEWAAKLAMSERSLARLVQRETGLTFGRWRQQLHLIVALSELAGGATVQQVAGTLGYDSVTAFITMFKKALGLPPAQYFTALR</sequence>
<dbReference type="Pfam" id="PF02311">
    <property type="entry name" value="AraC_binding"/>
    <property type="match status" value="1"/>
</dbReference>
<keyword evidence="3" id="KW-0804">Transcription</keyword>
<evidence type="ECO:0000313" key="6">
    <source>
        <dbReference type="Proteomes" id="UP001301869"/>
    </source>
</evidence>
<dbReference type="PANTHER" id="PTHR11019">
    <property type="entry name" value="HTH-TYPE TRANSCRIPTIONAL REGULATOR NIMR"/>
    <property type="match status" value="1"/>
</dbReference>
<evidence type="ECO:0000259" key="4">
    <source>
        <dbReference type="PROSITE" id="PS01124"/>
    </source>
</evidence>
<name>A0ABY9YY31_9GAMM</name>
<dbReference type="InterPro" id="IPR003313">
    <property type="entry name" value="AraC-bd"/>
</dbReference>
<keyword evidence="2" id="KW-0238">DNA-binding</keyword>
<dbReference type="Gene3D" id="2.60.120.10">
    <property type="entry name" value="Jelly Rolls"/>
    <property type="match status" value="1"/>
</dbReference>
<evidence type="ECO:0000256" key="1">
    <source>
        <dbReference type="ARBA" id="ARBA00023015"/>
    </source>
</evidence>
<dbReference type="SUPFAM" id="SSF46689">
    <property type="entry name" value="Homeodomain-like"/>
    <property type="match status" value="1"/>
</dbReference>
<reference evidence="5 6" key="1">
    <citation type="submission" date="2023-03" db="EMBL/GenBank/DDBJ databases">
        <title>Halomonas sp. nov., isolated from Korean tranditional fermented seafood 'Jeotgal'.</title>
        <authorList>
            <person name="Kim B."/>
            <person name="Shin N.-R."/>
        </authorList>
    </citation>
    <scope>NUCLEOTIDE SEQUENCE [LARGE SCALE GENOMIC DNA]</scope>
    <source>
        <strain evidence="5 6">SG2L-4</strain>
    </source>
</reference>
<dbReference type="Proteomes" id="UP001301869">
    <property type="component" value="Chromosome"/>
</dbReference>
<gene>
    <name evidence="5" type="ORF">P1P91_13265</name>
</gene>
<dbReference type="SMART" id="SM00342">
    <property type="entry name" value="HTH_ARAC"/>
    <property type="match status" value="1"/>
</dbReference>
<keyword evidence="6" id="KW-1185">Reference proteome</keyword>
<feature type="domain" description="HTH araC/xylS-type" evidence="4">
    <location>
        <begin position="164"/>
        <end position="261"/>
    </location>
</feature>
<dbReference type="Pfam" id="PF12833">
    <property type="entry name" value="HTH_18"/>
    <property type="match status" value="1"/>
</dbReference>
<dbReference type="InterPro" id="IPR018060">
    <property type="entry name" value="HTH_AraC"/>
</dbReference>
<dbReference type="CDD" id="cd06124">
    <property type="entry name" value="cupin_NimR-like_N"/>
    <property type="match status" value="1"/>
</dbReference>
<dbReference type="InterPro" id="IPR011051">
    <property type="entry name" value="RmlC_Cupin_sf"/>
</dbReference>
<evidence type="ECO:0000256" key="2">
    <source>
        <dbReference type="ARBA" id="ARBA00023125"/>
    </source>
</evidence>
<dbReference type="SUPFAM" id="SSF51182">
    <property type="entry name" value="RmlC-like cupins"/>
    <property type="match status" value="1"/>
</dbReference>
<dbReference type="InterPro" id="IPR014710">
    <property type="entry name" value="RmlC-like_jellyroll"/>
</dbReference>
<organism evidence="5 6">
    <name type="scientific">Halomonas piscis</name>
    <dbReference type="NCBI Taxonomy" id="3031727"/>
    <lineage>
        <taxon>Bacteria</taxon>
        <taxon>Pseudomonadati</taxon>
        <taxon>Pseudomonadota</taxon>
        <taxon>Gammaproteobacteria</taxon>
        <taxon>Oceanospirillales</taxon>
        <taxon>Halomonadaceae</taxon>
        <taxon>Halomonas</taxon>
    </lineage>
</organism>
<keyword evidence="1" id="KW-0805">Transcription regulation</keyword>
<dbReference type="EMBL" id="CP119391">
    <property type="protein sequence ID" value="WNK19785.1"/>
    <property type="molecule type" value="Genomic_DNA"/>
</dbReference>
<accession>A0ABY9YY31</accession>
<evidence type="ECO:0000313" key="5">
    <source>
        <dbReference type="EMBL" id="WNK19785.1"/>
    </source>
</evidence>
<protein>
    <submittedName>
        <fullName evidence="5">Helix-turn-helix transcriptional regulator</fullName>
    </submittedName>
</protein>
<evidence type="ECO:0000256" key="3">
    <source>
        <dbReference type="ARBA" id="ARBA00023163"/>
    </source>
</evidence>
<dbReference type="Gene3D" id="1.10.10.60">
    <property type="entry name" value="Homeodomain-like"/>
    <property type="match status" value="1"/>
</dbReference>
<dbReference type="InterPro" id="IPR009057">
    <property type="entry name" value="Homeodomain-like_sf"/>
</dbReference>